<gene>
    <name evidence="1" type="ORF">ACOLOM_LOCUS4702</name>
</gene>
<proteinExistence type="predicted"/>
<organism evidence="1 2">
    <name type="scientific">Acaulospora colombiana</name>
    <dbReference type="NCBI Taxonomy" id="27376"/>
    <lineage>
        <taxon>Eukaryota</taxon>
        <taxon>Fungi</taxon>
        <taxon>Fungi incertae sedis</taxon>
        <taxon>Mucoromycota</taxon>
        <taxon>Glomeromycotina</taxon>
        <taxon>Glomeromycetes</taxon>
        <taxon>Diversisporales</taxon>
        <taxon>Acaulosporaceae</taxon>
        <taxon>Acaulospora</taxon>
    </lineage>
</organism>
<evidence type="ECO:0000313" key="2">
    <source>
        <dbReference type="Proteomes" id="UP000789525"/>
    </source>
</evidence>
<dbReference type="Proteomes" id="UP000789525">
    <property type="component" value="Unassembled WGS sequence"/>
</dbReference>
<dbReference type="EMBL" id="CAJVPT010007970">
    <property type="protein sequence ID" value="CAG8547026.1"/>
    <property type="molecule type" value="Genomic_DNA"/>
</dbReference>
<comment type="caution">
    <text evidence="1">The sequence shown here is derived from an EMBL/GenBank/DDBJ whole genome shotgun (WGS) entry which is preliminary data.</text>
</comment>
<sequence>MRFFTTLAFIAAVAFVALGVEAQSSTPTSSAALPSFTYNLVNEPLGDRQNLCNQNIAYCQNNCGGINEAPKNFCNVTTMGWGCCGTPKQPPAYYEVDDASTTPTYGPASNSSSSTSTVGSTSSSSTSSPNNNSTTTQSSANALSYSMIYLLIVVAAGMMTL</sequence>
<protein>
    <submittedName>
        <fullName evidence="1">14016_t:CDS:1</fullName>
    </submittedName>
</protein>
<keyword evidence="2" id="KW-1185">Reference proteome</keyword>
<reference evidence="1" key="1">
    <citation type="submission" date="2021-06" db="EMBL/GenBank/DDBJ databases">
        <authorList>
            <person name="Kallberg Y."/>
            <person name="Tangrot J."/>
            <person name="Rosling A."/>
        </authorList>
    </citation>
    <scope>NUCLEOTIDE SEQUENCE</scope>
    <source>
        <strain evidence="1">CL356</strain>
    </source>
</reference>
<evidence type="ECO:0000313" key="1">
    <source>
        <dbReference type="EMBL" id="CAG8547026.1"/>
    </source>
</evidence>
<name>A0ACA9LRP8_9GLOM</name>
<accession>A0ACA9LRP8</accession>